<accession>A0A1M5NKF1</accession>
<evidence type="ECO:0000313" key="5">
    <source>
        <dbReference type="Proteomes" id="UP000242520"/>
    </source>
</evidence>
<evidence type="ECO:0000256" key="1">
    <source>
        <dbReference type="SAM" id="Coils"/>
    </source>
</evidence>
<evidence type="ECO:0000259" key="3">
    <source>
        <dbReference type="Pfam" id="PF10668"/>
    </source>
</evidence>
<feature type="region of interest" description="Disordered" evidence="2">
    <location>
        <begin position="28"/>
        <end position="77"/>
    </location>
</feature>
<dbReference type="NCBIfam" id="NF040601">
    <property type="entry name" value="TerS_not_xtmA"/>
    <property type="match status" value="1"/>
</dbReference>
<protein>
    <submittedName>
        <fullName evidence="4">Uncharacterized protein YjcR</fullName>
    </submittedName>
</protein>
<feature type="compositionally biased region" description="Basic and acidic residues" evidence="2">
    <location>
        <begin position="43"/>
        <end position="53"/>
    </location>
</feature>
<dbReference type="EMBL" id="FQXH01000005">
    <property type="protein sequence ID" value="SHG90084.1"/>
    <property type="molecule type" value="Genomic_DNA"/>
</dbReference>
<name>A0A1M5NKF1_9FIRM</name>
<keyword evidence="5" id="KW-1185">Reference proteome</keyword>
<reference evidence="5" key="1">
    <citation type="submission" date="2016-11" db="EMBL/GenBank/DDBJ databases">
        <authorList>
            <person name="Varghese N."/>
            <person name="Submissions S."/>
        </authorList>
    </citation>
    <scope>NUCLEOTIDE SEQUENCE [LARGE SCALE GENOMIC DNA]</scope>
    <source>
        <strain evidence="5">DSM 15285</strain>
    </source>
</reference>
<proteinExistence type="predicted"/>
<dbReference type="AlphaFoldDB" id="A0A1M5NKF1"/>
<evidence type="ECO:0000313" key="4">
    <source>
        <dbReference type="EMBL" id="SHG90084.1"/>
    </source>
</evidence>
<organism evidence="4 5">
    <name type="scientific">Tepidibacter thalassicus DSM 15285</name>
    <dbReference type="NCBI Taxonomy" id="1123350"/>
    <lineage>
        <taxon>Bacteria</taxon>
        <taxon>Bacillati</taxon>
        <taxon>Bacillota</taxon>
        <taxon>Clostridia</taxon>
        <taxon>Peptostreptococcales</taxon>
        <taxon>Peptostreptococcaceae</taxon>
        <taxon>Tepidibacter</taxon>
    </lineage>
</organism>
<dbReference type="STRING" id="1123350.SAMN02744040_00094"/>
<dbReference type="RefSeq" id="WP_242939076.1">
    <property type="nucleotide sequence ID" value="NZ_FQXH01000005.1"/>
</dbReference>
<keyword evidence="1" id="KW-0175">Coiled coil</keyword>
<gene>
    <name evidence="4" type="ORF">SAMN02744040_00094</name>
</gene>
<dbReference type="InterPro" id="IPR018925">
    <property type="entry name" value="XtmA-like_N"/>
</dbReference>
<feature type="coiled-coil region" evidence="1">
    <location>
        <begin position="105"/>
        <end position="142"/>
    </location>
</feature>
<dbReference type="Proteomes" id="UP000242520">
    <property type="component" value="Unassembled WGS sequence"/>
</dbReference>
<sequence length="253" mass="29146">MARPRHPMREVVKKKWIESGGKIKTKELAEEAGVPESSIRKWKSQDDWKAELGKKKRGGQPGNKNATGHGAPLRNKNAETHGAYSTVHLDDLPPEERAYIESITLNTQENMLRELQLLIAKENDLKRKIKALEQENEEALHVDKVVEMLVPKQEDKKKQKQRSNIEELKTAMKTVVKASPFDRTLRLEAELNKIHGRIIKLLDSIKSYELDRRRIELEEKKYRLAKQKLKGVFNIDPETGEIDDTKDDGTEEI</sequence>
<dbReference type="Pfam" id="PF10668">
    <property type="entry name" value="Phage_terminase"/>
    <property type="match status" value="1"/>
</dbReference>
<evidence type="ECO:0000256" key="2">
    <source>
        <dbReference type="SAM" id="MobiDB-lite"/>
    </source>
</evidence>
<feature type="domain" description="PBSX phage terminase small subunit-like N-terminal" evidence="3">
    <location>
        <begin position="1"/>
        <end position="50"/>
    </location>
</feature>